<evidence type="ECO:0000313" key="2">
    <source>
        <dbReference type="Proteomes" id="UP000053989"/>
    </source>
</evidence>
<dbReference type="InParanoid" id="A0A0C3E6L3"/>
<dbReference type="EMBL" id="KN822030">
    <property type="protein sequence ID" value="KIM64079.1"/>
    <property type="molecule type" value="Genomic_DNA"/>
</dbReference>
<name>A0A0C3E6L3_9AGAM</name>
<feature type="non-terminal residue" evidence="1">
    <location>
        <position position="1"/>
    </location>
</feature>
<dbReference type="Proteomes" id="UP000053989">
    <property type="component" value="Unassembled WGS sequence"/>
</dbReference>
<proteinExistence type="predicted"/>
<protein>
    <submittedName>
        <fullName evidence="1">Uncharacterized protein</fullName>
    </submittedName>
</protein>
<sequence length="74" mass="8558">FGSIEMQVARSRYPTEQTKIPLYHALANSLTRLFVVQYWANLMEHNDADVLAYFATKLFDISINSMADEHTAYQ</sequence>
<accession>A0A0C3E6L3</accession>
<reference evidence="1 2" key="1">
    <citation type="submission" date="2014-04" db="EMBL/GenBank/DDBJ databases">
        <authorList>
            <consortium name="DOE Joint Genome Institute"/>
            <person name="Kuo A."/>
            <person name="Kohler A."/>
            <person name="Nagy L.G."/>
            <person name="Floudas D."/>
            <person name="Copeland A."/>
            <person name="Barry K.W."/>
            <person name="Cichocki N."/>
            <person name="Veneault-Fourrey C."/>
            <person name="LaButti K."/>
            <person name="Lindquist E.A."/>
            <person name="Lipzen A."/>
            <person name="Lundell T."/>
            <person name="Morin E."/>
            <person name="Murat C."/>
            <person name="Sun H."/>
            <person name="Tunlid A."/>
            <person name="Henrissat B."/>
            <person name="Grigoriev I.V."/>
            <person name="Hibbett D.S."/>
            <person name="Martin F."/>
            <person name="Nordberg H.P."/>
            <person name="Cantor M.N."/>
            <person name="Hua S.X."/>
        </authorList>
    </citation>
    <scope>NUCLEOTIDE SEQUENCE [LARGE SCALE GENOMIC DNA]</scope>
    <source>
        <strain evidence="1 2">Foug A</strain>
    </source>
</reference>
<gene>
    <name evidence="1" type="ORF">SCLCIDRAFT_1213494</name>
</gene>
<dbReference type="HOGENOM" id="CLU_2694708_0_0_1"/>
<dbReference type="OrthoDB" id="2691388at2759"/>
<dbReference type="AlphaFoldDB" id="A0A0C3E6L3"/>
<organism evidence="1 2">
    <name type="scientific">Scleroderma citrinum Foug A</name>
    <dbReference type="NCBI Taxonomy" id="1036808"/>
    <lineage>
        <taxon>Eukaryota</taxon>
        <taxon>Fungi</taxon>
        <taxon>Dikarya</taxon>
        <taxon>Basidiomycota</taxon>
        <taxon>Agaricomycotina</taxon>
        <taxon>Agaricomycetes</taxon>
        <taxon>Agaricomycetidae</taxon>
        <taxon>Boletales</taxon>
        <taxon>Sclerodermatineae</taxon>
        <taxon>Sclerodermataceae</taxon>
        <taxon>Scleroderma</taxon>
    </lineage>
</organism>
<evidence type="ECO:0000313" key="1">
    <source>
        <dbReference type="EMBL" id="KIM64079.1"/>
    </source>
</evidence>
<reference evidence="2" key="2">
    <citation type="submission" date="2015-01" db="EMBL/GenBank/DDBJ databases">
        <title>Evolutionary Origins and Diversification of the Mycorrhizal Mutualists.</title>
        <authorList>
            <consortium name="DOE Joint Genome Institute"/>
            <consortium name="Mycorrhizal Genomics Consortium"/>
            <person name="Kohler A."/>
            <person name="Kuo A."/>
            <person name="Nagy L.G."/>
            <person name="Floudas D."/>
            <person name="Copeland A."/>
            <person name="Barry K.W."/>
            <person name="Cichocki N."/>
            <person name="Veneault-Fourrey C."/>
            <person name="LaButti K."/>
            <person name="Lindquist E.A."/>
            <person name="Lipzen A."/>
            <person name="Lundell T."/>
            <person name="Morin E."/>
            <person name="Murat C."/>
            <person name="Riley R."/>
            <person name="Ohm R."/>
            <person name="Sun H."/>
            <person name="Tunlid A."/>
            <person name="Henrissat B."/>
            <person name="Grigoriev I.V."/>
            <person name="Hibbett D.S."/>
            <person name="Martin F."/>
        </authorList>
    </citation>
    <scope>NUCLEOTIDE SEQUENCE [LARGE SCALE GENOMIC DNA]</scope>
    <source>
        <strain evidence="2">Foug A</strain>
    </source>
</reference>
<keyword evidence="2" id="KW-1185">Reference proteome</keyword>